<accession>A0A168PZB4</accession>
<keyword evidence="3" id="KW-1185">Reference proteome</keyword>
<dbReference type="InParanoid" id="A0A168PZB4"/>
<dbReference type="EMBL" id="LT554074">
    <property type="protein sequence ID" value="SAM03236.1"/>
    <property type="molecule type" value="Genomic_DNA"/>
</dbReference>
<dbReference type="OrthoDB" id="2290148at2759"/>
<name>A0A168PZB4_ABSGL</name>
<feature type="compositionally biased region" description="Polar residues" evidence="1">
    <location>
        <begin position="1"/>
        <end position="14"/>
    </location>
</feature>
<sequence length="273" mass="29225">MSTDQQSAPVTTTHEPVAAQVPPLQDGETVTEPIQATATEPATEEEPAHATPSSPKQGSTLLANLPQFLKKTFEKKHEDHAPTEPADRAVTETSDEAADPHPDKTEKRLSRTLMDLFHKKPADKPDTHGDSVEVVPEGHEEQAAAEVTEASSPKEPIIDHLRKLFAKKPADAPAASPPAEDTTATEVTNGTDDHPTVPTDLPTSEEAKPVPLSRRLSKMAQNLTSRIKETNKKQQPKTAVEEEEHVPVNESASVPEVAPLPGSNPSLPVPASA</sequence>
<evidence type="ECO:0000256" key="1">
    <source>
        <dbReference type="SAM" id="MobiDB-lite"/>
    </source>
</evidence>
<feature type="compositionally biased region" description="Polar residues" evidence="1">
    <location>
        <begin position="53"/>
        <end position="62"/>
    </location>
</feature>
<reference evidence="2" key="1">
    <citation type="submission" date="2016-04" db="EMBL/GenBank/DDBJ databases">
        <authorList>
            <person name="Evans L.H."/>
            <person name="Alamgir A."/>
            <person name="Owens N."/>
            <person name="Weber N.D."/>
            <person name="Virtaneva K."/>
            <person name="Barbian K."/>
            <person name="Babar A."/>
            <person name="Rosenke K."/>
        </authorList>
    </citation>
    <scope>NUCLEOTIDE SEQUENCE [LARGE SCALE GENOMIC DNA]</scope>
    <source>
        <strain evidence="2">CBS 101.48</strain>
    </source>
</reference>
<dbReference type="Proteomes" id="UP000078561">
    <property type="component" value="Unassembled WGS sequence"/>
</dbReference>
<feature type="compositionally biased region" description="Basic and acidic residues" evidence="1">
    <location>
        <begin position="116"/>
        <end position="142"/>
    </location>
</feature>
<feature type="compositionally biased region" description="Basic and acidic residues" evidence="1">
    <location>
        <begin position="71"/>
        <end position="90"/>
    </location>
</feature>
<organism evidence="2">
    <name type="scientific">Absidia glauca</name>
    <name type="common">Pin mould</name>
    <dbReference type="NCBI Taxonomy" id="4829"/>
    <lineage>
        <taxon>Eukaryota</taxon>
        <taxon>Fungi</taxon>
        <taxon>Fungi incertae sedis</taxon>
        <taxon>Mucoromycota</taxon>
        <taxon>Mucoromycotina</taxon>
        <taxon>Mucoromycetes</taxon>
        <taxon>Mucorales</taxon>
        <taxon>Cunninghamellaceae</taxon>
        <taxon>Absidia</taxon>
    </lineage>
</organism>
<protein>
    <submittedName>
        <fullName evidence="2">Uncharacterized protein</fullName>
    </submittedName>
</protein>
<feature type="region of interest" description="Disordered" evidence="1">
    <location>
        <begin position="1"/>
        <end position="273"/>
    </location>
</feature>
<feature type="compositionally biased region" description="Low complexity" evidence="1">
    <location>
        <begin position="31"/>
        <end position="41"/>
    </location>
</feature>
<dbReference type="AlphaFoldDB" id="A0A168PZB4"/>
<feature type="compositionally biased region" description="Basic and acidic residues" evidence="1">
    <location>
        <begin position="98"/>
        <end position="109"/>
    </location>
</feature>
<gene>
    <name evidence="2" type="primary">ABSGL_09054.1 scaffold 10677</name>
</gene>
<evidence type="ECO:0000313" key="2">
    <source>
        <dbReference type="EMBL" id="SAM03236.1"/>
    </source>
</evidence>
<proteinExistence type="predicted"/>
<evidence type="ECO:0000313" key="3">
    <source>
        <dbReference type="Proteomes" id="UP000078561"/>
    </source>
</evidence>
<feature type="compositionally biased region" description="Low complexity" evidence="1">
    <location>
        <begin position="171"/>
        <end position="186"/>
    </location>
</feature>